<comment type="caution">
    <text evidence="1">The sequence shown here is derived from an EMBL/GenBank/DDBJ whole genome shotgun (WGS) entry which is preliminary data.</text>
</comment>
<dbReference type="AlphaFoldDB" id="A0A9D6V0S7"/>
<evidence type="ECO:0000313" key="2">
    <source>
        <dbReference type="Proteomes" id="UP000807825"/>
    </source>
</evidence>
<evidence type="ECO:0008006" key="3">
    <source>
        <dbReference type="Google" id="ProtNLM"/>
    </source>
</evidence>
<name>A0A9D6V0S7_9BACT</name>
<reference evidence="1" key="1">
    <citation type="submission" date="2020-07" db="EMBL/GenBank/DDBJ databases">
        <title>Huge and variable diversity of episymbiotic CPR bacteria and DPANN archaea in groundwater ecosystems.</title>
        <authorList>
            <person name="He C.Y."/>
            <person name="Keren R."/>
            <person name="Whittaker M."/>
            <person name="Farag I.F."/>
            <person name="Doudna J."/>
            <person name="Cate J.H.D."/>
            <person name="Banfield J.F."/>
        </authorList>
    </citation>
    <scope>NUCLEOTIDE SEQUENCE</scope>
    <source>
        <strain evidence="1">NC_groundwater_1664_Pr3_B-0.1um_52_9</strain>
    </source>
</reference>
<accession>A0A9D6V0S7</accession>
<proteinExistence type="predicted"/>
<gene>
    <name evidence="1" type="ORF">HY912_00420</name>
</gene>
<evidence type="ECO:0000313" key="1">
    <source>
        <dbReference type="EMBL" id="MBI5247931.1"/>
    </source>
</evidence>
<organism evidence="1 2">
    <name type="scientific">Desulfomonile tiedjei</name>
    <dbReference type="NCBI Taxonomy" id="2358"/>
    <lineage>
        <taxon>Bacteria</taxon>
        <taxon>Pseudomonadati</taxon>
        <taxon>Thermodesulfobacteriota</taxon>
        <taxon>Desulfomonilia</taxon>
        <taxon>Desulfomonilales</taxon>
        <taxon>Desulfomonilaceae</taxon>
        <taxon>Desulfomonile</taxon>
    </lineage>
</organism>
<feature type="non-terminal residue" evidence="1">
    <location>
        <position position="1"/>
    </location>
</feature>
<dbReference type="Proteomes" id="UP000807825">
    <property type="component" value="Unassembled WGS sequence"/>
</dbReference>
<dbReference type="SUPFAM" id="SSF54862">
    <property type="entry name" value="4Fe-4S ferredoxins"/>
    <property type="match status" value="1"/>
</dbReference>
<protein>
    <recommendedName>
        <fullName evidence="3">4Fe-4S ferredoxin-type domain-containing protein</fullName>
    </recommendedName>
</protein>
<sequence>DPTCVKVCPTGALAYEELSKETYLKLIENANRIPVLVKTALAEE</sequence>
<dbReference type="EMBL" id="JACRDE010000015">
    <property type="protein sequence ID" value="MBI5247931.1"/>
    <property type="molecule type" value="Genomic_DNA"/>
</dbReference>